<feature type="compositionally biased region" description="Pro residues" evidence="8">
    <location>
        <begin position="380"/>
        <end position="389"/>
    </location>
</feature>
<feature type="region of interest" description="Disordered" evidence="8">
    <location>
        <begin position="126"/>
        <end position="161"/>
    </location>
</feature>
<evidence type="ECO:0000256" key="2">
    <source>
        <dbReference type="ARBA" id="ARBA00004370"/>
    </source>
</evidence>
<dbReference type="GO" id="GO:0005739">
    <property type="term" value="C:mitochondrion"/>
    <property type="evidence" value="ECO:0007669"/>
    <property type="project" value="UniProtKB-SubCell"/>
</dbReference>
<keyword evidence="4 9" id="KW-1133">Transmembrane helix</keyword>
<dbReference type="PANTHER" id="PTHR14360:SF1">
    <property type="entry name" value="PROTEIN FMP32, MITOCHONDRIAL"/>
    <property type="match status" value="1"/>
</dbReference>
<dbReference type="Gene3D" id="1.20.5.340">
    <property type="match status" value="1"/>
</dbReference>
<feature type="compositionally biased region" description="Low complexity" evidence="8">
    <location>
        <begin position="390"/>
        <end position="402"/>
    </location>
</feature>
<dbReference type="eggNOG" id="KOG3156">
    <property type="taxonomic scope" value="Eukaryota"/>
</dbReference>
<feature type="compositionally biased region" description="Gly residues" evidence="8">
    <location>
        <begin position="84"/>
        <end position="93"/>
    </location>
</feature>
<dbReference type="GO" id="GO:0016020">
    <property type="term" value="C:membrane"/>
    <property type="evidence" value="ECO:0007669"/>
    <property type="project" value="UniProtKB-SubCell"/>
</dbReference>
<feature type="region of interest" description="Disordered" evidence="8">
    <location>
        <begin position="371"/>
        <end position="410"/>
    </location>
</feature>
<keyword evidence="11" id="KW-1185">Reference proteome</keyword>
<feature type="region of interest" description="Disordered" evidence="8">
    <location>
        <begin position="1"/>
        <end position="94"/>
    </location>
</feature>
<dbReference type="Pfam" id="PF07798">
    <property type="entry name" value="CCDC90-like"/>
    <property type="match status" value="1"/>
</dbReference>
<keyword evidence="6" id="KW-0496">Mitochondrion</keyword>
<dbReference type="OMA" id="WIITRRA"/>
<protein>
    <recommendedName>
        <fullName evidence="12">DUF1640 domain-containing protein</fullName>
    </recommendedName>
</protein>
<keyword evidence="3 9" id="KW-0812">Transmembrane</keyword>
<evidence type="ECO:0000256" key="3">
    <source>
        <dbReference type="ARBA" id="ARBA00022692"/>
    </source>
</evidence>
<accession>A0A058ZAW0</accession>
<evidence type="ECO:0000256" key="6">
    <source>
        <dbReference type="ARBA" id="ARBA00023128"/>
    </source>
</evidence>
<evidence type="ECO:0000256" key="4">
    <source>
        <dbReference type="ARBA" id="ARBA00022989"/>
    </source>
</evidence>
<dbReference type="RefSeq" id="XP_009494181.1">
    <property type="nucleotide sequence ID" value="XM_009495906.1"/>
</dbReference>
<comment type="subcellular location">
    <subcellularLocation>
        <location evidence="2">Membrane</location>
    </subcellularLocation>
    <subcellularLocation>
        <location evidence="1">Mitochondrion</location>
    </subcellularLocation>
</comment>
<evidence type="ECO:0000313" key="10">
    <source>
        <dbReference type="EMBL" id="KCV71058.1"/>
    </source>
</evidence>
<keyword evidence="7 9" id="KW-0472">Membrane</keyword>
<dbReference type="PANTHER" id="PTHR14360">
    <property type="entry name" value="PROTEIN FMP32, MITOCHONDRIAL"/>
    <property type="match status" value="1"/>
</dbReference>
<evidence type="ECO:0000313" key="11">
    <source>
        <dbReference type="Proteomes" id="UP000030693"/>
    </source>
</evidence>
<evidence type="ECO:0008006" key="12">
    <source>
        <dbReference type="Google" id="ProtNLM"/>
    </source>
</evidence>
<evidence type="ECO:0000256" key="9">
    <source>
        <dbReference type="SAM" id="Phobius"/>
    </source>
</evidence>
<dbReference type="STRING" id="691883.A0A058ZAW0"/>
<dbReference type="OrthoDB" id="889336at2759"/>
<reference evidence="10" key="1">
    <citation type="submission" date="2013-04" db="EMBL/GenBank/DDBJ databases">
        <title>The Genome Sequence of Fonticula alba ATCC 38817.</title>
        <authorList>
            <consortium name="The Broad Institute Genomics Platform"/>
            <person name="Russ C."/>
            <person name="Cuomo C."/>
            <person name="Burger G."/>
            <person name="Gray M.W."/>
            <person name="Holland P.W.H."/>
            <person name="King N."/>
            <person name="Lang F.B.F."/>
            <person name="Roger A.J."/>
            <person name="Ruiz-Trillo I."/>
            <person name="Brown M."/>
            <person name="Walker B."/>
            <person name="Young S."/>
            <person name="Zeng Q."/>
            <person name="Gargeya S."/>
            <person name="Fitzgerald M."/>
            <person name="Haas B."/>
            <person name="Abouelleil A."/>
            <person name="Allen A.W."/>
            <person name="Alvarado L."/>
            <person name="Arachchi H.M."/>
            <person name="Berlin A.M."/>
            <person name="Chapman S.B."/>
            <person name="Gainer-Dewar J."/>
            <person name="Goldberg J."/>
            <person name="Griggs A."/>
            <person name="Gujja S."/>
            <person name="Hansen M."/>
            <person name="Howarth C."/>
            <person name="Imamovic A."/>
            <person name="Ireland A."/>
            <person name="Larimer J."/>
            <person name="McCowan C."/>
            <person name="Murphy C."/>
            <person name="Pearson M."/>
            <person name="Poon T.W."/>
            <person name="Priest M."/>
            <person name="Roberts A."/>
            <person name="Saif S."/>
            <person name="Shea T."/>
            <person name="Sisk P."/>
            <person name="Sykes S."/>
            <person name="Wortman J."/>
            <person name="Nusbaum C."/>
            <person name="Birren B."/>
        </authorList>
    </citation>
    <scope>NUCLEOTIDE SEQUENCE [LARGE SCALE GENOMIC DNA]</scope>
    <source>
        <strain evidence="10">ATCC 38817</strain>
    </source>
</reference>
<keyword evidence="5" id="KW-0175">Coiled coil</keyword>
<dbReference type="Proteomes" id="UP000030693">
    <property type="component" value="Unassembled WGS sequence"/>
</dbReference>
<proteinExistence type="predicted"/>
<sequence>MAAVSIERASKKQPSIAAGAPAGPAPKPADAPSTASAPPTQPSPTVVAQSLPQHMRPPLLGYMPPPGAPRMPMAAATFTPGHGHPSGPGGGPPAGAMHPGIGTYQPPFGLPPYSYTATGTFGGPAAAAAAMHDPGPRDPAAPHHQHHQQHQPPVGAGDAGFPPASAIADPVSHHLFRESLMAAPFSLDTVKIVQSLEDAGLTKAQAESVMRLLQDTMMESIRSLESRLVSRVQHIQHAQAARAELSDMHADLLNVASTTDAEVRSEVEKLQNEIDRSRGFIRDELGRLHNVVSLSLTTDHDRFANELNVNSRRVKELDNRIDVELANLHRQMESTKFDLIKIIFGSLFSLIMLAFGYWRMAVLMKGGKKSGGGGTTQIVMPPPSTPPPAAGSSAATALLPGGPDSGVALA</sequence>
<feature type="transmembrane region" description="Helical" evidence="9">
    <location>
        <begin position="339"/>
        <end position="358"/>
    </location>
</feature>
<evidence type="ECO:0000256" key="8">
    <source>
        <dbReference type="SAM" id="MobiDB-lite"/>
    </source>
</evidence>
<dbReference type="InterPro" id="IPR024461">
    <property type="entry name" value="CCDC90-like"/>
</dbReference>
<evidence type="ECO:0000256" key="1">
    <source>
        <dbReference type="ARBA" id="ARBA00004173"/>
    </source>
</evidence>
<gene>
    <name evidence="10" type="ORF">H696_02008</name>
</gene>
<name>A0A058ZAW0_FONAL</name>
<dbReference type="EMBL" id="KB932203">
    <property type="protein sequence ID" value="KCV71058.1"/>
    <property type="molecule type" value="Genomic_DNA"/>
</dbReference>
<evidence type="ECO:0000256" key="7">
    <source>
        <dbReference type="ARBA" id="ARBA00023136"/>
    </source>
</evidence>
<dbReference type="AlphaFoldDB" id="A0A058ZAW0"/>
<feature type="compositionally biased region" description="Low complexity" evidence="8">
    <location>
        <begin position="70"/>
        <end position="83"/>
    </location>
</feature>
<organism evidence="10">
    <name type="scientific">Fonticula alba</name>
    <name type="common">Slime mold</name>
    <dbReference type="NCBI Taxonomy" id="691883"/>
    <lineage>
        <taxon>Eukaryota</taxon>
        <taxon>Rotosphaerida</taxon>
        <taxon>Fonticulaceae</taxon>
        <taxon>Fonticula</taxon>
    </lineage>
</organism>
<dbReference type="GeneID" id="20526733"/>
<evidence type="ECO:0000256" key="5">
    <source>
        <dbReference type="ARBA" id="ARBA00023054"/>
    </source>
</evidence>